<keyword evidence="1" id="KW-0812">Transmembrane</keyword>
<feature type="transmembrane region" description="Helical" evidence="1">
    <location>
        <begin position="205"/>
        <end position="230"/>
    </location>
</feature>
<reference evidence="2 3" key="1">
    <citation type="submission" date="2016-06" db="EMBL/GenBank/DDBJ databases">
        <title>Revisiting the taxonomy of the Elizabethkingia Genus based on Whole-Genome Sequencing, Optical Mapping, and MALDI-TOF.</title>
        <authorList>
            <person name="Nicholson A.C."/>
        </authorList>
    </citation>
    <scope>NUCLEOTIDE SEQUENCE [LARGE SCALE GENOMIC DNA]</scope>
    <source>
        <strain evidence="2 3">G4070</strain>
    </source>
</reference>
<evidence type="ECO:0000313" key="2">
    <source>
        <dbReference type="EMBL" id="OPC65875.1"/>
    </source>
</evidence>
<evidence type="ECO:0000256" key="1">
    <source>
        <dbReference type="SAM" id="Phobius"/>
    </source>
</evidence>
<comment type="caution">
    <text evidence="2">The sequence shown here is derived from an EMBL/GenBank/DDBJ whole genome shotgun (WGS) entry which is preliminary data.</text>
</comment>
<keyword evidence="1" id="KW-0472">Membrane</keyword>
<gene>
    <name evidence="2" type="ORF">BAZ10_01150</name>
</gene>
<accession>A0A1T3MMP0</accession>
<dbReference type="AlphaFoldDB" id="A0A1T3MMP0"/>
<feature type="transmembrane region" description="Helical" evidence="1">
    <location>
        <begin position="7"/>
        <end position="28"/>
    </location>
</feature>
<keyword evidence="1" id="KW-1133">Transmembrane helix</keyword>
<feature type="transmembrane region" description="Helical" evidence="1">
    <location>
        <begin position="40"/>
        <end position="63"/>
    </location>
</feature>
<keyword evidence="3" id="KW-1185">Reference proteome</keyword>
<dbReference type="EMBL" id="MAHX01000013">
    <property type="protein sequence ID" value="OPC65875.1"/>
    <property type="molecule type" value="Genomic_DNA"/>
</dbReference>
<sequence>MKKGMLIFWGLYLLFFCIPFPIIIYMATDTSSGTYMPESSLFWSWFWLGLSVLIWGYILWFFIDQSLIQPVKDKKVIQDIAKNGIERKAIITSQVILKNETLKNQQLLQLNLRFNNLNNYPIEDSHFFVDIKPEENRFAKGKEIDILLNRNVEHTPYFILKGQQTKYNNSGMLYRLLGFVLLLAYVAGLYIYFYDRDSKGHEWQFLTFMHPIIFTGFMILLFVAVYQFLLKPLMFGKKWKQKLLYAGKMVSAEIRNVRQTGLLVNDQPEVRFDVSYANEKGIVYQAIYKKVVQLIDIPALRREGYIDIMYSDEKPEKIVIPNIFNH</sequence>
<protein>
    <recommendedName>
        <fullName evidence="4">DUF3592 domain-containing protein</fullName>
    </recommendedName>
</protein>
<evidence type="ECO:0000313" key="3">
    <source>
        <dbReference type="Proteomes" id="UP000190813"/>
    </source>
</evidence>
<evidence type="ECO:0008006" key="4">
    <source>
        <dbReference type="Google" id="ProtNLM"/>
    </source>
</evidence>
<dbReference type="RefSeq" id="WP_078771480.1">
    <property type="nucleotide sequence ID" value="NZ_CBCSBR010000006.1"/>
</dbReference>
<name>A0A1T3MMP0_9FLAO</name>
<organism evidence="2 3">
    <name type="scientific">Elizabethkingia occulta</name>
    <dbReference type="NCBI Taxonomy" id="1867263"/>
    <lineage>
        <taxon>Bacteria</taxon>
        <taxon>Pseudomonadati</taxon>
        <taxon>Bacteroidota</taxon>
        <taxon>Flavobacteriia</taxon>
        <taxon>Flavobacteriales</taxon>
        <taxon>Weeksellaceae</taxon>
        <taxon>Elizabethkingia</taxon>
    </lineage>
</organism>
<proteinExistence type="predicted"/>
<feature type="transmembrane region" description="Helical" evidence="1">
    <location>
        <begin position="173"/>
        <end position="193"/>
    </location>
</feature>
<dbReference type="Proteomes" id="UP000190813">
    <property type="component" value="Unassembled WGS sequence"/>
</dbReference>